<evidence type="ECO:0000313" key="2">
    <source>
        <dbReference type="EMBL" id="KAB2823235.1"/>
    </source>
</evidence>
<keyword evidence="1" id="KW-0472">Membrane</keyword>
<dbReference type="AlphaFoldDB" id="A0A6N6RP35"/>
<evidence type="ECO:0000256" key="1">
    <source>
        <dbReference type="SAM" id="Phobius"/>
    </source>
</evidence>
<sequence>MENRFTLLELIITAVISSILIFVADPSLSDFLNKRKVERFSSELNGMHMMAKSEAVLKNEDVYVHFVNLTASYKRGMDWCIVVTTSSTFTDCTSNTELISVIDSRLFKALNMKIIVSV</sequence>
<dbReference type="Proteomes" id="UP000434870">
    <property type="component" value="Unassembled WGS sequence"/>
</dbReference>
<dbReference type="SUPFAM" id="SSF54523">
    <property type="entry name" value="Pili subunits"/>
    <property type="match status" value="1"/>
</dbReference>
<accession>A0A6N6RP35</accession>
<keyword evidence="1" id="KW-0812">Transmembrane</keyword>
<dbReference type="InterPro" id="IPR045584">
    <property type="entry name" value="Pilin-like"/>
</dbReference>
<keyword evidence="1" id="KW-1133">Transmembrane helix</keyword>
<reference evidence="2 3" key="1">
    <citation type="submission" date="2019-09" db="EMBL/GenBank/DDBJ databases">
        <title>Genome of Aliivibrio finisterrensis LMG 23869 (type strain).</title>
        <authorList>
            <person name="Bowman J.P."/>
        </authorList>
    </citation>
    <scope>NUCLEOTIDE SEQUENCE [LARGE SCALE GENOMIC DNA]</scope>
    <source>
        <strain evidence="2 3">LMG 23869</strain>
    </source>
</reference>
<evidence type="ECO:0008006" key="4">
    <source>
        <dbReference type="Google" id="ProtNLM"/>
    </source>
</evidence>
<organism evidence="2 3">
    <name type="scientific">Aliivibrio finisterrensis</name>
    <dbReference type="NCBI Taxonomy" id="511998"/>
    <lineage>
        <taxon>Bacteria</taxon>
        <taxon>Pseudomonadati</taxon>
        <taxon>Pseudomonadota</taxon>
        <taxon>Gammaproteobacteria</taxon>
        <taxon>Vibrionales</taxon>
        <taxon>Vibrionaceae</taxon>
        <taxon>Aliivibrio</taxon>
    </lineage>
</organism>
<proteinExistence type="predicted"/>
<dbReference type="Gene3D" id="3.30.700.10">
    <property type="entry name" value="Glycoprotein, Type 4 Pilin"/>
    <property type="match status" value="1"/>
</dbReference>
<protein>
    <recommendedName>
        <fullName evidence="4">Prepilin-type N-terminal cleavage/methylation domain-containing protein</fullName>
    </recommendedName>
</protein>
<gene>
    <name evidence="2" type="ORF">F8B77_16475</name>
</gene>
<comment type="caution">
    <text evidence="2">The sequence shown here is derived from an EMBL/GenBank/DDBJ whole genome shotgun (WGS) entry which is preliminary data.</text>
</comment>
<feature type="transmembrane region" description="Helical" evidence="1">
    <location>
        <begin position="6"/>
        <end position="24"/>
    </location>
</feature>
<name>A0A6N6RP35_9GAMM</name>
<dbReference type="EMBL" id="WBVP01000029">
    <property type="protein sequence ID" value="KAB2823235.1"/>
    <property type="molecule type" value="Genomic_DNA"/>
</dbReference>
<evidence type="ECO:0000313" key="3">
    <source>
        <dbReference type="Proteomes" id="UP000434870"/>
    </source>
</evidence>
<dbReference type="RefSeq" id="WP_151656679.1">
    <property type="nucleotide sequence ID" value="NZ_WBVP01000029.1"/>
</dbReference>